<dbReference type="Proteomes" id="UP000030746">
    <property type="component" value="Unassembled WGS sequence"/>
</dbReference>
<reference evidence="2 3" key="1">
    <citation type="journal article" date="2013" name="Nature">
        <title>Insights into bilaterian evolution from three spiralian genomes.</title>
        <authorList>
            <person name="Simakov O."/>
            <person name="Marletaz F."/>
            <person name="Cho S.J."/>
            <person name="Edsinger-Gonzales E."/>
            <person name="Havlak P."/>
            <person name="Hellsten U."/>
            <person name="Kuo D.H."/>
            <person name="Larsson T."/>
            <person name="Lv J."/>
            <person name="Arendt D."/>
            <person name="Savage R."/>
            <person name="Osoegawa K."/>
            <person name="de Jong P."/>
            <person name="Grimwood J."/>
            <person name="Chapman J.A."/>
            <person name="Shapiro H."/>
            <person name="Aerts A."/>
            <person name="Otillar R.P."/>
            <person name="Terry A.Y."/>
            <person name="Boore J.L."/>
            <person name="Grigoriev I.V."/>
            <person name="Lindberg D.R."/>
            <person name="Seaver E.C."/>
            <person name="Weisblat D.A."/>
            <person name="Putnam N.H."/>
            <person name="Rokhsar D.S."/>
        </authorList>
    </citation>
    <scope>NUCLEOTIDE SEQUENCE [LARGE SCALE GENOMIC DNA]</scope>
</reference>
<dbReference type="HOGENOM" id="CLU_1697507_0_0_1"/>
<evidence type="ECO:0000256" key="1">
    <source>
        <dbReference type="SAM" id="MobiDB-lite"/>
    </source>
</evidence>
<sequence length="155" mass="16325">MMEETSSDEQPEIVTREEVEEAEKEATKSSAVSKSSGFSNLPSPSPLPSIMTSPTSKIPSSGVSSPPTISTPTVSGVLSHAPNVLKTEPASIQSPHVPRSEPTQPVPASGSSSQAQASGGLLGWISGNSLVSKVVEKTKYYFGKIEKNKYYFGKI</sequence>
<dbReference type="RefSeq" id="XP_009045991.1">
    <property type="nucleotide sequence ID" value="XM_009047743.1"/>
</dbReference>
<feature type="compositionally biased region" description="Low complexity" evidence="1">
    <location>
        <begin position="28"/>
        <end position="77"/>
    </location>
</feature>
<dbReference type="EMBL" id="KB200049">
    <property type="protein sequence ID" value="ESP03318.1"/>
    <property type="molecule type" value="Genomic_DNA"/>
</dbReference>
<name>V4AZZ7_LOTGI</name>
<proteinExistence type="predicted"/>
<feature type="compositionally biased region" description="Low complexity" evidence="1">
    <location>
        <begin position="108"/>
        <end position="118"/>
    </location>
</feature>
<gene>
    <name evidence="2" type="ORF">LOTGIDRAFT_171553</name>
</gene>
<dbReference type="CTD" id="20241811"/>
<evidence type="ECO:0000313" key="2">
    <source>
        <dbReference type="EMBL" id="ESP03318.1"/>
    </source>
</evidence>
<keyword evidence="3" id="KW-1185">Reference proteome</keyword>
<accession>V4AZZ7</accession>
<organism evidence="2 3">
    <name type="scientific">Lottia gigantea</name>
    <name type="common">Giant owl limpet</name>
    <dbReference type="NCBI Taxonomy" id="225164"/>
    <lineage>
        <taxon>Eukaryota</taxon>
        <taxon>Metazoa</taxon>
        <taxon>Spiralia</taxon>
        <taxon>Lophotrochozoa</taxon>
        <taxon>Mollusca</taxon>
        <taxon>Gastropoda</taxon>
        <taxon>Patellogastropoda</taxon>
        <taxon>Lottioidea</taxon>
        <taxon>Lottiidae</taxon>
        <taxon>Lottia</taxon>
    </lineage>
</organism>
<dbReference type="AlphaFoldDB" id="V4AZZ7"/>
<dbReference type="GeneID" id="20241811"/>
<evidence type="ECO:0000313" key="3">
    <source>
        <dbReference type="Proteomes" id="UP000030746"/>
    </source>
</evidence>
<feature type="region of interest" description="Disordered" evidence="1">
    <location>
        <begin position="1"/>
        <end position="118"/>
    </location>
</feature>
<dbReference type="KEGG" id="lgi:LOTGIDRAFT_171553"/>
<protein>
    <submittedName>
        <fullName evidence="2">Uncharacterized protein</fullName>
    </submittedName>
</protein>
<feature type="compositionally biased region" description="Acidic residues" evidence="1">
    <location>
        <begin position="1"/>
        <end position="11"/>
    </location>
</feature>